<keyword evidence="6" id="KW-0808">Transferase</keyword>
<dbReference type="PROSITE" id="PS50885">
    <property type="entry name" value="HAMP"/>
    <property type="match status" value="1"/>
</dbReference>
<comment type="caution">
    <text evidence="14">The sequence shown here is derived from an EMBL/GenBank/DDBJ whole genome shotgun (WGS) entry which is preliminary data.</text>
</comment>
<evidence type="ECO:0000256" key="2">
    <source>
        <dbReference type="ARBA" id="ARBA00004651"/>
    </source>
</evidence>
<dbReference type="OrthoDB" id="341208at2"/>
<dbReference type="GO" id="GO:0005524">
    <property type="term" value="F:ATP binding"/>
    <property type="evidence" value="ECO:0007669"/>
    <property type="project" value="UniProtKB-KW"/>
</dbReference>
<gene>
    <name evidence="14" type="ORF">DEM27_32805</name>
</gene>
<protein>
    <recommendedName>
        <fullName evidence="3">histidine kinase</fullName>
        <ecNumber evidence="3">2.7.13.3</ecNumber>
    </recommendedName>
</protein>
<keyword evidence="10" id="KW-0067">ATP-binding</keyword>
<organism evidence="14 15">
    <name type="scientific">Metarhizobium album</name>
    <dbReference type="NCBI Taxonomy" id="2182425"/>
    <lineage>
        <taxon>Bacteria</taxon>
        <taxon>Pseudomonadati</taxon>
        <taxon>Pseudomonadota</taxon>
        <taxon>Alphaproteobacteria</taxon>
        <taxon>Hyphomicrobiales</taxon>
        <taxon>Rhizobiaceae</taxon>
        <taxon>Metarhizobium</taxon>
    </lineage>
</organism>
<comment type="catalytic activity">
    <reaction evidence="1">
        <text>ATP + protein L-histidine = ADP + protein N-phospho-L-histidine.</text>
        <dbReference type="EC" id="2.7.13.3"/>
    </reaction>
</comment>
<reference evidence="14 15" key="1">
    <citation type="submission" date="2018-05" db="EMBL/GenBank/DDBJ databases">
        <title>The draft genome of strain NS-104.</title>
        <authorList>
            <person name="Hang P."/>
            <person name="Jiang J."/>
        </authorList>
    </citation>
    <scope>NUCLEOTIDE SEQUENCE [LARGE SCALE GENOMIC DNA]</scope>
    <source>
        <strain evidence="14 15">NS-104</strain>
    </source>
</reference>
<dbReference type="AlphaFoldDB" id="A0A2U2DFP1"/>
<comment type="subcellular location">
    <subcellularLocation>
        <location evidence="2">Cell membrane</location>
        <topology evidence="2">Multi-pass membrane protein</topology>
    </subcellularLocation>
</comment>
<dbReference type="Pfam" id="PF07536">
    <property type="entry name" value="HWE_HK"/>
    <property type="match status" value="1"/>
</dbReference>
<evidence type="ECO:0000313" key="14">
    <source>
        <dbReference type="EMBL" id="PWE52119.1"/>
    </source>
</evidence>
<evidence type="ECO:0000256" key="12">
    <source>
        <dbReference type="ARBA" id="ARBA00023136"/>
    </source>
</evidence>
<keyword evidence="12" id="KW-0472">Membrane</keyword>
<dbReference type="CDD" id="cd12914">
    <property type="entry name" value="PDC1_DGC_like"/>
    <property type="match status" value="1"/>
</dbReference>
<dbReference type="Gene3D" id="3.30.450.20">
    <property type="entry name" value="PAS domain"/>
    <property type="match status" value="2"/>
</dbReference>
<dbReference type="EMBL" id="QFBC01000036">
    <property type="protein sequence ID" value="PWE52119.1"/>
    <property type="molecule type" value="Genomic_DNA"/>
</dbReference>
<evidence type="ECO:0000256" key="11">
    <source>
        <dbReference type="ARBA" id="ARBA00022989"/>
    </source>
</evidence>
<dbReference type="GO" id="GO:0005886">
    <property type="term" value="C:plasma membrane"/>
    <property type="evidence" value="ECO:0007669"/>
    <property type="project" value="UniProtKB-SubCell"/>
</dbReference>
<dbReference type="InterPro" id="IPR011102">
    <property type="entry name" value="Sig_transdc_His_kinase_HWE"/>
</dbReference>
<evidence type="ECO:0000313" key="15">
    <source>
        <dbReference type="Proteomes" id="UP000245252"/>
    </source>
</evidence>
<accession>A0A2U2DFP1</accession>
<evidence type="ECO:0000256" key="8">
    <source>
        <dbReference type="ARBA" id="ARBA00022741"/>
    </source>
</evidence>
<evidence type="ECO:0000256" key="7">
    <source>
        <dbReference type="ARBA" id="ARBA00022692"/>
    </source>
</evidence>
<feature type="domain" description="HAMP" evidence="13">
    <location>
        <begin position="316"/>
        <end position="369"/>
    </location>
</feature>
<keyword evidence="15" id="KW-1185">Reference proteome</keyword>
<dbReference type="InterPro" id="IPR033479">
    <property type="entry name" value="dCache_1"/>
</dbReference>
<evidence type="ECO:0000256" key="3">
    <source>
        <dbReference type="ARBA" id="ARBA00012438"/>
    </source>
</evidence>
<keyword evidence="11" id="KW-1133">Transmembrane helix</keyword>
<evidence type="ECO:0000256" key="1">
    <source>
        <dbReference type="ARBA" id="ARBA00000085"/>
    </source>
</evidence>
<dbReference type="CDD" id="cd12915">
    <property type="entry name" value="PDC2_DGC_like"/>
    <property type="match status" value="1"/>
</dbReference>
<sequence>MRRSRPRKTKAKEPDVPTSKLSRRLFILTSLAVMPAAAITVYHTVVTRLAREQELHKEAAQAGKLASLELRRIVDGLEQILFTVASAPSVQDIGNANCTGYITRLSKSFSQFAGLAVTDAKGIVWCGQNGQGLGVSLADRSYFTDAARTGRFAVGTYTVGRITHRKVLPIAYPIKNDRGELSGTVVASLDLGWLGSRVREREFTARNALTIADRNGVILAREPFPERFVGTEIPAPYKKLVAARESGTIEVLSQDGTQRILGYEPATVQPSGLYVSAGIATAEAFADIRRTTYGSAAIAALGIALAYVLTWWTSRKLIQQPVGRLVQTVTAWRANQEDVRANMTERDGEFGIVGQAIDRYMDELIAARAQRLRDEQKREILAGELDHRVKNILATVQAIARQTFPGRDAEDVQEFNRRIGALSSAHHLLLQNEWQNAEIHKLVETILLPFDTRRPSAFSVSGPSIVLNSSATLALSMAFHELSTNASKYGALKSDQGQISLSWYIKQDGDEEKLFYLTWIESGGPPVSVPTRKGFGSRMIERVMTSQLHATVQIDYPYTGLCYEMHAPLDHIEATTSSDA</sequence>
<dbReference type="Pfam" id="PF02743">
    <property type="entry name" value="dCache_1"/>
    <property type="match status" value="1"/>
</dbReference>
<dbReference type="Gene3D" id="6.10.340.10">
    <property type="match status" value="1"/>
</dbReference>
<dbReference type="GO" id="GO:0007165">
    <property type="term" value="P:signal transduction"/>
    <property type="evidence" value="ECO:0007669"/>
    <property type="project" value="InterPro"/>
</dbReference>
<dbReference type="EC" id="2.7.13.3" evidence="3"/>
<name>A0A2U2DFP1_9HYPH</name>
<evidence type="ECO:0000256" key="4">
    <source>
        <dbReference type="ARBA" id="ARBA00022475"/>
    </source>
</evidence>
<dbReference type="Proteomes" id="UP000245252">
    <property type="component" value="Unassembled WGS sequence"/>
</dbReference>
<keyword evidence="5" id="KW-0597">Phosphoprotein</keyword>
<keyword evidence="7" id="KW-0812">Transmembrane</keyword>
<evidence type="ECO:0000259" key="13">
    <source>
        <dbReference type="PROSITE" id="PS50885"/>
    </source>
</evidence>
<keyword evidence="9" id="KW-0418">Kinase</keyword>
<keyword evidence="8" id="KW-0547">Nucleotide-binding</keyword>
<dbReference type="SUPFAM" id="SSF103190">
    <property type="entry name" value="Sensory domain-like"/>
    <property type="match status" value="1"/>
</dbReference>
<evidence type="ECO:0000256" key="5">
    <source>
        <dbReference type="ARBA" id="ARBA00022553"/>
    </source>
</evidence>
<keyword evidence="4" id="KW-1003">Cell membrane</keyword>
<dbReference type="SMART" id="SM00911">
    <property type="entry name" value="HWE_HK"/>
    <property type="match status" value="1"/>
</dbReference>
<proteinExistence type="predicted"/>
<dbReference type="GO" id="GO:0004673">
    <property type="term" value="F:protein histidine kinase activity"/>
    <property type="evidence" value="ECO:0007669"/>
    <property type="project" value="UniProtKB-EC"/>
</dbReference>
<dbReference type="InterPro" id="IPR029151">
    <property type="entry name" value="Sensor-like_sf"/>
</dbReference>
<evidence type="ECO:0000256" key="6">
    <source>
        <dbReference type="ARBA" id="ARBA00022679"/>
    </source>
</evidence>
<dbReference type="InterPro" id="IPR003660">
    <property type="entry name" value="HAMP_dom"/>
</dbReference>
<dbReference type="PANTHER" id="PTHR41523:SF7">
    <property type="entry name" value="HISTIDINE KINASE"/>
    <property type="match status" value="1"/>
</dbReference>
<dbReference type="PANTHER" id="PTHR41523">
    <property type="entry name" value="TWO-COMPONENT SYSTEM SENSOR PROTEIN"/>
    <property type="match status" value="1"/>
</dbReference>
<evidence type="ECO:0000256" key="10">
    <source>
        <dbReference type="ARBA" id="ARBA00022840"/>
    </source>
</evidence>
<evidence type="ECO:0000256" key="9">
    <source>
        <dbReference type="ARBA" id="ARBA00022777"/>
    </source>
</evidence>